<feature type="region of interest" description="Disordered" evidence="1">
    <location>
        <begin position="60"/>
        <end position="82"/>
    </location>
</feature>
<dbReference type="Proteomes" id="UP000502196">
    <property type="component" value="Chromosome"/>
</dbReference>
<dbReference type="EMBL" id="LR792683">
    <property type="protein sequence ID" value="CAB3394134.1"/>
    <property type="molecule type" value="Genomic_DNA"/>
</dbReference>
<dbReference type="RefSeq" id="WP_170085897.1">
    <property type="nucleotide sequence ID" value="NZ_CP047971.1"/>
</dbReference>
<evidence type="ECO:0000313" key="3">
    <source>
        <dbReference type="Proteomes" id="UP000502196"/>
    </source>
</evidence>
<organism evidence="2 3">
    <name type="scientific">Kyrpidia spormannii</name>
    <dbReference type="NCBI Taxonomy" id="2055160"/>
    <lineage>
        <taxon>Bacteria</taxon>
        <taxon>Bacillati</taxon>
        <taxon>Bacillota</taxon>
        <taxon>Bacilli</taxon>
        <taxon>Bacillales</taxon>
        <taxon>Alicyclobacillaceae</taxon>
        <taxon>Kyrpidia</taxon>
    </lineage>
</organism>
<gene>
    <name evidence="2" type="ORF">COOX1_2262</name>
</gene>
<protein>
    <recommendedName>
        <fullName evidence="4">Ubiquitin-like domain-containing protein</fullName>
    </recommendedName>
</protein>
<reference evidence="2 3" key="1">
    <citation type="submission" date="2020-04" db="EMBL/GenBank/DDBJ databases">
        <authorList>
            <person name="Hogendoorn C."/>
        </authorList>
    </citation>
    <scope>NUCLEOTIDE SEQUENCE [LARGE SCALE GENOMIC DNA]</scope>
    <source>
        <strain evidence="2">COOX1</strain>
    </source>
</reference>
<accession>A0A6F9EC53</accession>
<dbReference type="AlphaFoldDB" id="A0A6F9EC53"/>
<sequence>MWIVWVRVPSDDRFITHMGLTVEPTATGEQVIRQVAGMWGLDEKGWYRLVRLRPDGSDDISPGQTLLESGVRDGDPLDLLVS</sequence>
<evidence type="ECO:0000313" key="2">
    <source>
        <dbReference type="EMBL" id="CAB3394134.1"/>
    </source>
</evidence>
<name>A0A6F9EC53_9BACL</name>
<evidence type="ECO:0000256" key="1">
    <source>
        <dbReference type="SAM" id="MobiDB-lite"/>
    </source>
</evidence>
<evidence type="ECO:0008006" key="4">
    <source>
        <dbReference type="Google" id="ProtNLM"/>
    </source>
</evidence>
<proteinExistence type="predicted"/>